<sequence length="230" mass="27810">MYELKNDEEVKEIINYFEKKNCEVYFKEILGINHLVVSNKKNTVYIKPYKHYDVISKFDINIFRYSINNESIEKFRIEDITLATIYDTVQEVIESIEEYLNEENYFEFIKNNFETKENADDLKLEKYNIELKKHGYNTQILRKNLFFEEIEIIIFTKNKENLLNPNTSFILYINENNKVEISSIIRMNKEFNIACLYNEEELNEFSIDKIEKLFISNNEEIKEFIIKSDI</sequence>
<dbReference type="AlphaFoldDB" id="A0A133MLX2"/>
<proteinExistence type="predicted"/>
<accession>A0A133MLX2</accession>
<protein>
    <submittedName>
        <fullName evidence="1">Uncharacterized protein</fullName>
    </submittedName>
</protein>
<dbReference type="PATRIC" id="fig|1502.174.peg.3148"/>
<comment type="caution">
    <text evidence="1">The sequence shown here is derived from an EMBL/GenBank/DDBJ whole genome shotgun (WGS) entry which is preliminary data.</text>
</comment>
<name>A0A133MLX2_CLOPF</name>
<reference evidence="1 2" key="1">
    <citation type="submission" date="2016-01" db="EMBL/GenBank/DDBJ databases">
        <authorList>
            <person name="Oliw E.H."/>
        </authorList>
    </citation>
    <scope>NUCLEOTIDE SEQUENCE [LARGE SCALE GENOMIC DNA]</scope>
    <source>
        <strain evidence="1 2">MJR7757A</strain>
    </source>
</reference>
<organism evidence="1 2">
    <name type="scientific">Clostridium perfringens</name>
    <dbReference type="NCBI Taxonomy" id="1502"/>
    <lineage>
        <taxon>Bacteria</taxon>
        <taxon>Bacillati</taxon>
        <taxon>Bacillota</taxon>
        <taxon>Clostridia</taxon>
        <taxon>Eubacteriales</taxon>
        <taxon>Clostridiaceae</taxon>
        <taxon>Clostridium</taxon>
    </lineage>
</organism>
<evidence type="ECO:0000313" key="2">
    <source>
        <dbReference type="Proteomes" id="UP000070646"/>
    </source>
</evidence>
<evidence type="ECO:0000313" key="1">
    <source>
        <dbReference type="EMBL" id="KXA05053.1"/>
    </source>
</evidence>
<dbReference type="EMBL" id="LRPU01000208">
    <property type="protein sequence ID" value="KXA05053.1"/>
    <property type="molecule type" value="Genomic_DNA"/>
</dbReference>
<dbReference type="RefSeq" id="WP_060796908.1">
    <property type="nucleotide sequence ID" value="NZ_KQ956330.1"/>
</dbReference>
<gene>
    <name evidence="1" type="ORF">HMPREF3222_03121</name>
</gene>
<dbReference type="Proteomes" id="UP000070646">
    <property type="component" value="Unassembled WGS sequence"/>
</dbReference>